<keyword evidence="6" id="KW-0597">Phosphoprotein</keyword>
<dbReference type="Gene3D" id="2.30.30.40">
    <property type="entry name" value="SH3 Domains"/>
    <property type="match status" value="1"/>
</dbReference>
<comment type="subunit">
    <text evidence="11">Interacts (via SH3 domain) with PTK2/FAK1 (via C-terminus).</text>
</comment>
<evidence type="ECO:0000256" key="1">
    <source>
        <dbReference type="ARBA" id="ARBA00004245"/>
    </source>
</evidence>
<dbReference type="GO" id="GO:0051897">
    <property type="term" value="P:positive regulation of phosphatidylinositol 3-kinase/protein kinase B signal transduction"/>
    <property type="evidence" value="ECO:0007669"/>
    <property type="project" value="Ensembl"/>
</dbReference>
<dbReference type="Pfam" id="PF08824">
    <property type="entry name" value="Serine_rich"/>
    <property type="match status" value="1"/>
</dbReference>
<keyword evidence="7" id="KW-0130">Cell adhesion</keyword>
<dbReference type="GO" id="GO:0007169">
    <property type="term" value="P:cell surface receptor protein tyrosine kinase signaling pathway"/>
    <property type="evidence" value="ECO:0007669"/>
    <property type="project" value="TreeGrafter"/>
</dbReference>
<evidence type="ECO:0000256" key="7">
    <source>
        <dbReference type="ARBA" id="ARBA00022889"/>
    </source>
</evidence>
<organism evidence="16 17">
    <name type="scientific">Jaculus jaculus</name>
    <name type="common">Lesser Egyptian jerboa</name>
    <dbReference type="NCBI Taxonomy" id="51337"/>
    <lineage>
        <taxon>Eukaryota</taxon>
        <taxon>Metazoa</taxon>
        <taxon>Chordata</taxon>
        <taxon>Craniata</taxon>
        <taxon>Vertebrata</taxon>
        <taxon>Euteleostomi</taxon>
        <taxon>Mammalia</taxon>
        <taxon>Eutheria</taxon>
        <taxon>Euarchontoglires</taxon>
        <taxon>Glires</taxon>
        <taxon>Rodentia</taxon>
        <taxon>Myomorpha</taxon>
        <taxon>Dipodoidea</taxon>
        <taxon>Dipodidae</taxon>
        <taxon>Dipodinae</taxon>
        <taxon>Jaculus</taxon>
    </lineage>
</organism>
<dbReference type="GO" id="GO:0005886">
    <property type="term" value="C:plasma membrane"/>
    <property type="evidence" value="ECO:0007669"/>
    <property type="project" value="TreeGrafter"/>
</dbReference>
<dbReference type="InterPro" id="IPR038319">
    <property type="entry name" value="Serine_rich_sf"/>
</dbReference>
<keyword evidence="5" id="KW-0963">Cytoplasm</keyword>
<dbReference type="Pfam" id="PF12026">
    <property type="entry name" value="CAS_C"/>
    <property type="match status" value="1"/>
</dbReference>
<dbReference type="InterPro" id="IPR014928">
    <property type="entry name" value="Serine_rich_dom"/>
</dbReference>
<dbReference type="InterPro" id="IPR037362">
    <property type="entry name" value="CAS_fam"/>
</dbReference>
<feature type="region of interest" description="Disordered" evidence="14">
    <location>
        <begin position="317"/>
        <end position="356"/>
    </location>
</feature>
<evidence type="ECO:0000259" key="15">
    <source>
        <dbReference type="PROSITE" id="PS50002"/>
    </source>
</evidence>
<dbReference type="GO" id="GO:0016477">
    <property type="term" value="P:cell migration"/>
    <property type="evidence" value="ECO:0007669"/>
    <property type="project" value="TreeGrafter"/>
</dbReference>
<keyword evidence="17" id="KW-1185">Reference proteome</keyword>
<dbReference type="FunFam" id="1.20.120.830:FF:000001">
    <property type="entry name" value="BCAR1 scaffold protein, Cas family member"/>
    <property type="match status" value="1"/>
</dbReference>
<dbReference type="FunFam" id="2.30.30.40:FF:000147">
    <property type="entry name" value="Cas scaffold protein family member 4"/>
    <property type="match status" value="1"/>
</dbReference>
<feature type="region of interest" description="Disordered" evidence="14">
    <location>
        <begin position="155"/>
        <end position="203"/>
    </location>
</feature>
<comment type="similarity">
    <text evidence="3">Belongs to the CAS family.</text>
</comment>
<dbReference type="AlphaFoldDB" id="A0A8C5LFG4"/>
<keyword evidence="4 13" id="KW-0728">SH3 domain</keyword>
<comment type="function">
    <text evidence="10">Docking protein that plays a role in tyrosine kinase-based signaling related to cell adhesion and cell spreading. Regulates PTK2/FAK1 activity, focal adhesion integrity, and cell spreading.</text>
</comment>
<evidence type="ECO:0000256" key="13">
    <source>
        <dbReference type="PROSITE-ProRule" id="PRU00192"/>
    </source>
</evidence>
<feature type="region of interest" description="Disordered" evidence="14">
    <location>
        <begin position="77"/>
        <end position="98"/>
    </location>
</feature>
<dbReference type="CDD" id="cd12000">
    <property type="entry name" value="SH3_CASS4"/>
    <property type="match status" value="1"/>
</dbReference>
<dbReference type="Pfam" id="PF14604">
    <property type="entry name" value="SH3_9"/>
    <property type="match status" value="1"/>
</dbReference>
<accession>A0A8C5LFG4</accession>
<dbReference type="GO" id="GO:0030335">
    <property type="term" value="P:positive regulation of cell migration"/>
    <property type="evidence" value="ECO:0007669"/>
    <property type="project" value="Ensembl"/>
</dbReference>
<dbReference type="PANTHER" id="PTHR10654:SF19">
    <property type="entry name" value="CAS SCAFFOLDING PROTEIN FAMILY MEMBER 4"/>
    <property type="match status" value="1"/>
</dbReference>
<dbReference type="PANTHER" id="PTHR10654">
    <property type="entry name" value="CAS SCAFFOLDING PROTEIN"/>
    <property type="match status" value="1"/>
</dbReference>
<evidence type="ECO:0000256" key="5">
    <source>
        <dbReference type="ARBA" id="ARBA00022490"/>
    </source>
</evidence>
<proteinExistence type="inferred from homology"/>
<feature type="domain" description="SH3" evidence="15">
    <location>
        <begin position="1"/>
        <end position="63"/>
    </location>
</feature>
<dbReference type="InterPro" id="IPR001452">
    <property type="entry name" value="SH3_domain"/>
</dbReference>
<reference evidence="16" key="1">
    <citation type="submission" date="2025-08" db="UniProtKB">
        <authorList>
            <consortium name="Ensembl"/>
        </authorList>
    </citation>
    <scope>IDENTIFICATION</scope>
</reference>
<keyword evidence="8" id="KW-0965">Cell junction</keyword>
<evidence type="ECO:0000256" key="12">
    <source>
        <dbReference type="ARBA" id="ARBA00071492"/>
    </source>
</evidence>
<evidence type="ECO:0000313" key="16">
    <source>
        <dbReference type="Ensembl" id="ENSJJAP00000024836.1"/>
    </source>
</evidence>
<dbReference type="Gene3D" id="1.20.120.230">
    <property type="entry name" value="Alpha-catenin/vinculin-like"/>
    <property type="match status" value="1"/>
</dbReference>
<evidence type="ECO:0000256" key="2">
    <source>
        <dbReference type="ARBA" id="ARBA00004246"/>
    </source>
</evidence>
<dbReference type="SMART" id="SM00326">
    <property type="entry name" value="SH3"/>
    <property type="match status" value="1"/>
</dbReference>
<name>A0A8C5LFG4_JACJA</name>
<evidence type="ECO:0000256" key="10">
    <source>
        <dbReference type="ARBA" id="ARBA00055892"/>
    </source>
</evidence>
<dbReference type="GO" id="GO:1990782">
    <property type="term" value="F:protein tyrosine kinase binding"/>
    <property type="evidence" value="ECO:0007669"/>
    <property type="project" value="Ensembl"/>
</dbReference>
<reference evidence="16" key="2">
    <citation type="submission" date="2025-09" db="UniProtKB">
        <authorList>
            <consortium name="Ensembl"/>
        </authorList>
    </citation>
    <scope>IDENTIFICATION</scope>
</reference>
<dbReference type="GO" id="GO:0007155">
    <property type="term" value="P:cell adhesion"/>
    <property type="evidence" value="ECO:0007669"/>
    <property type="project" value="UniProtKB-KW"/>
</dbReference>
<dbReference type="InterPro" id="IPR036028">
    <property type="entry name" value="SH3-like_dom_sf"/>
</dbReference>
<evidence type="ECO:0000256" key="4">
    <source>
        <dbReference type="ARBA" id="ARBA00022443"/>
    </source>
</evidence>
<evidence type="ECO:0000256" key="11">
    <source>
        <dbReference type="ARBA" id="ARBA00064074"/>
    </source>
</evidence>
<evidence type="ECO:0000313" key="17">
    <source>
        <dbReference type="Proteomes" id="UP000694385"/>
    </source>
</evidence>
<dbReference type="InterPro" id="IPR021901">
    <property type="entry name" value="CAS_C"/>
</dbReference>
<gene>
    <name evidence="16" type="primary">Cass4</name>
</gene>
<dbReference type="GeneTree" id="ENSGT00950000183008"/>
<dbReference type="GO" id="GO:0005925">
    <property type="term" value="C:focal adhesion"/>
    <property type="evidence" value="ECO:0007669"/>
    <property type="project" value="UniProtKB-SubCell"/>
</dbReference>
<sequence length="757" mass="82867">PQTLLARALYDNHPDCSDELAFSRGDILTVLEQNVPESEGWWKCALRGRQGLAPANRLRIVPQAAADASCAPVLRSPDTDLASSEESHQVPTLLHPPPPGPVYEPMKSWVEGPLPAKAQANDLPYPPSSARIICEKTLSFPKQALFVLPRPARASSPPLSSQVCDVPVQSRVPPTPKRERQQLYDVPTSSPKAALQPSASQTSSVPLTVPVALGRGGYNTLPDLQKSEWVHDTPLLQGRSDARNPCLTSFTGEPEAAAMSPRPQPCNDVQKRRCLPEDSDYASPVPRNTLPAQAGISYKVPSSFLIPRVEQQNTKPNIYDIPKATPGVSHPGNKPGKAKDAPENSAGHHPSWISRQTTSLSPDLHQLFVSNSHSRASVMSSCSSASTDSSTSSSSLEDSAKELSLDASGAKEAAMALQHKVASSAASLLLYVSRTWRFRDSLEANIGAIRRAADHIEESLREFLDFAQEVGVIACSLTNSHLQARIQHQLEIISNSYQILLDTKGNLDSCHWSLEVLVTDEVQNSLDDLERFVMVARMVPEDVKRFASIVMANARLLFKQNCEREETDQLPLRETEPLQKSCPASKRGAQDRSPGLAKSRMNVCGQKLPNLEEKENPIVEQNCHGRSPAFLTGQNPEGKVHLSEHCRLYFGALLKALGVLTGSLRSSQPPEVFITQSKLVIMVGQKLVDTLCKETQEKDERNEILRSSGHLCALLKDLALATKRAVLQYPSPAALSHLRAALDKLERHTRHFRGTLE</sequence>
<keyword evidence="9" id="KW-0206">Cytoskeleton</keyword>
<evidence type="ECO:0000256" key="8">
    <source>
        <dbReference type="ARBA" id="ARBA00022949"/>
    </source>
</evidence>
<feature type="region of interest" description="Disordered" evidence="14">
    <location>
        <begin position="568"/>
        <end position="597"/>
    </location>
</feature>
<dbReference type="Gene3D" id="1.20.120.830">
    <property type="entry name" value="Serine-rich domain"/>
    <property type="match status" value="1"/>
</dbReference>
<dbReference type="InterPro" id="IPR035744">
    <property type="entry name" value="CASS4_SH3"/>
</dbReference>
<dbReference type="Ensembl" id="ENSJJAT00000031420.1">
    <property type="protein sequence ID" value="ENSJJAP00000024836.1"/>
    <property type="gene ID" value="ENSJJAG00000024186.1"/>
</dbReference>
<evidence type="ECO:0000256" key="14">
    <source>
        <dbReference type="SAM" id="MobiDB-lite"/>
    </source>
</evidence>
<evidence type="ECO:0000256" key="6">
    <source>
        <dbReference type="ARBA" id="ARBA00022553"/>
    </source>
</evidence>
<dbReference type="OMA" id="TYERMDM"/>
<evidence type="ECO:0000256" key="3">
    <source>
        <dbReference type="ARBA" id="ARBA00007848"/>
    </source>
</evidence>
<feature type="compositionally biased region" description="Polar residues" evidence="14">
    <location>
        <begin position="187"/>
        <end position="203"/>
    </location>
</feature>
<protein>
    <recommendedName>
        <fullName evidence="12">Cas scaffolding protein family member 4</fullName>
    </recommendedName>
</protein>
<dbReference type="GO" id="GO:0005856">
    <property type="term" value="C:cytoskeleton"/>
    <property type="evidence" value="ECO:0007669"/>
    <property type="project" value="UniProtKB-SubCell"/>
</dbReference>
<dbReference type="Proteomes" id="UP000694385">
    <property type="component" value="Unassembled WGS sequence"/>
</dbReference>
<comment type="subcellular location">
    <subcellularLocation>
        <location evidence="2">Cell junction</location>
        <location evidence="2">Focal adhesion</location>
    </subcellularLocation>
    <subcellularLocation>
        <location evidence="1">Cytoplasm</location>
        <location evidence="1">Cytoskeleton</location>
    </subcellularLocation>
</comment>
<dbReference type="PROSITE" id="PS50002">
    <property type="entry name" value="SH3"/>
    <property type="match status" value="1"/>
</dbReference>
<dbReference type="GO" id="GO:1900026">
    <property type="term" value="P:positive regulation of substrate adhesion-dependent cell spreading"/>
    <property type="evidence" value="ECO:0007669"/>
    <property type="project" value="Ensembl"/>
</dbReference>
<dbReference type="GO" id="GO:0005737">
    <property type="term" value="C:cytoplasm"/>
    <property type="evidence" value="ECO:0007669"/>
    <property type="project" value="Ensembl"/>
</dbReference>
<dbReference type="SUPFAM" id="SSF50044">
    <property type="entry name" value="SH3-domain"/>
    <property type="match status" value="1"/>
</dbReference>
<evidence type="ECO:0000256" key="9">
    <source>
        <dbReference type="ARBA" id="ARBA00023212"/>
    </source>
</evidence>